<evidence type="ECO:0000256" key="1">
    <source>
        <dbReference type="ARBA" id="ARBA00012452"/>
    </source>
</evidence>
<dbReference type="PANTHER" id="PTHR11260">
    <property type="entry name" value="GLUTATHIONE S-TRANSFERASE, GST, SUPERFAMILY, GST DOMAIN CONTAINING"/>
    <property type="match status" value="1"/>
</dbReference>
<dbReference type="CDD" id="cd03058">
    <property type="entry name" value="GST_N_Tau"/>
    <property type="match status" value="1"/>
</dbReference>
<name>A0A9Q0R1U6_9MAGN</name>
<dbReference type="SUPFAM" id="SSF52833">
    <property type="entry name" value="Thioredoxin-like"/>
    <property type="match status" value="1"/>
</dbReference>
<dbReference type="PROSITE" id="PS50404">
    <property type="entry name" value="GST_NTER"/>
    <property type="match status" value="1"/>
</dbReference>
<evidence type="ECO:0000259" key="6">
    <source>
        <dbReference type="PROSITE" id="PS50405"/>
    </source>
</evidence>
<evidence type="ECO:0000256" key="4">
    <source>
        <dbReference type="RuleBase" id="RU003494"/>
    </source>
</evidence>
<comment type="similarity">
    <text evidence="4">Belongs to the GST superfamily.</text>
</comment>
<dbReference type="FunFam" id="3.40.30.10:FF:000014">
    <property type="entry name" value="Tau class glutathione S-transferase"/>
    <property type="match status" value="1"/>
</dbReference>
<dbReference type="InterPro" id="IPR036249">
    <property type="entry name" value="Thioredoxin-like_sf"/>
</dbReference>
<dbReference type="InterPro" id="IPR045073">
    <property type="entry name" value="Omega/Tau-like"/>
</dbReference>
<dbReference type="SFLD" id="SFLDG01152">
    <property type="entry name" value="Main.3:_Omega-_and_Tau-like"/>
    <property type="match status" value="1"/>
</dbReference>
<evidence type="ECO:0000313" key="7">
    <source>
        <dbReference type="EMBL" id="KAJ4980305.1"/>
    </source>
</evidence>
<dbReference type="Pfam" id="PF02798">
    <property type="entry name" value="GST_N"/>
    <property type="match status" value="1"/>
</dbReference>
<dbReference type="PANTHER" id="PTHR11260:SF547">
    <property type="entry name" value="GLUTATHIONE S-TRANSFERASE"/>
    <property type="match status" value="1"/>
</dbReference>
<dbReference type="FunFam" id="1.20.1050.10:FF:000018">
    <property type="entry name" value="Glutathione S-transferase U20"/>
    <property type="match status" value="1"/>
</dbReference>
<dbReference type="InterPro" id="IPR040079">
    <property type="entry name" value="Glutathione_S-Trfase"/>
</dbReference>
<sequence>MADEVVLLDFWCSPFGMRVRIALAEKGVEYQCREENLQDKSPFLLQMNPIHKKIPVLIHNEKPICESLIIVQYIDEIWKEKVPLLPSDPYQRAHARFWADYVDKKIYHYFRDILRSSSEGEELEKNKKEFIEELKVLEVELGDKPYFGGDDFGFVDVSFVTFYSWFYAMETFGNFKVEAECPKLIAWAKRCMQKESVAKSIPDSLKIYDFAVQIRKKLGVE</sequence>
<evidence type="ECO:0000259" key="5">
    <source>
        <dbReference type="PROSITE" id="PS50404"/>
    </source>
</evidence>
<keyword evidence="8" id="KW-1185">Reference proteome</keyword>
<dbReference type="EMBL" id="JAMYWD010000001">
    <property type="protein sequence ID" value="KAJ4980305.1"/>
    <property type="molecule type" value="Genomic_DNA"/>
</dbReference>
<dbReference type="Gene3D" id="3.40.30.10">
    <property type="entry name" value="Glutaredoxin"/>
    <property type="match status" value="1"/>
</dbReference>
<protein>
    <recommendedName>
        <fullName evidence="1">glutathione transferase</fullName>
        <ecNumber evidence="1">2.5.1.18</ecNumber>
    </recommendedName>
</protein>
<evidence type="ECO:0000256" key="2">
    <source>
        <dbReference type="ARBA" id="ARBA00022679"/>
    </source>
</evidence>
<dbReference type="GO" id="GO:0005737">
    <property type="term" value="C:cytoplasm"/>
    <property type="evidence" value="ECO:0007669"/>
    <property type="project" value="TreeGrafter"/>
</dbReference>
<dbReference type="OrthoDB" id="202840at2759"/>
<comment type="catalytic activity">
    <reaction evidence="3">
        <text>RX + glutathione = an S-substituted glutathione + a halide anion + H(+)</text>
        <dbReference type="Rhea" id="RHEA:16437"/>
        <dbReference type="ChEBI" id="CHEBI:15378"/>
        <dbReference type="ChEBI" id="CHEBI:16042"/>
        <dbReference type="ChEBI" id="CHEBI:17792"/>
        <dbReference type="ChEBI" id="CHEBI:57925"/>
        <dbReference type="ChEBI" id="CHEBI:90779"/>
        <dbReference type="EC" id="2.5.1.18"/>
    </reaction>
</comment>
<dbReference type="PROSITE" id="PS50405">
    <property type="entry name" value="GST_CTER"/>
    <property type="match status" value="1"/>
</dbReference>
<dbReference type="InterPro" id="IPR004045">
    <property type="entry name" value="Glutathione_S-Trfase_N"/>
</dbReference>
<dbReference type="EC" id="2.5.1.18" evidence="1"/>
<gene>
    <name evidence="7" type="ORF">NE237_031142</name>
</gene>
<dbReference type="InterPro" id="IPR004046">
    <property type="entry name" value="GST_C"/>
</dbReference>
<dbReference type="SUPFAM" id="SSF47616">
    <property type="entry name" value="GST C-terminal domain-like"/>
    <property type="match status" value="1"/>
</dbReference>
<organism evidence="7 8">
    <name type="scientific">Protea cynaroides</name>
    <dbReference type="NCBI Taxonomy" id="273540"/>
    <lineage>
        <taxon>Eukaryota</taxon>
        <taxon>Viridiplantae</taxon>
        <taxon>Streptophyta</taxon>
        <taxon>Embryophyta</taxon>
        <taxon>Tracheophyta</taxon>
        <taxon>Spermatophyta</taxon>
        <taxon>Magnoliopsida</taxon>
        <taxon>Proteales</taxon>
        <taxon>Proteaceae</taxon>
        <taxon>Protea</taxon>
    </lineage>
</organism>
<dbReference type="InterPro" id="IPR010987">
    <property type="entry name" value="Glutathione-S-Trfase_C-like"/>
</dbReference>
<dbReference type="Gene3D" id="1.20.1050.10">
    <property type="match status" value="1"/>
</dbReference>
<feature type="domain" description="GST N-terminal" evidence="5">
    <location>
        <begin position="3"/>
        <end position="82"/>
    </location>
</feature>
<evidence type="ECO:0000256" key="3">
    <source>
        <dbReference type="ARBA" id="ARBA00047960"/>
    </source>
</evidence>
<dbReference type="SFLD" id="SFLDS00019">
    <property type="entry name" value="Glutathione_Transferase_(cytos"/>
    <property type="match status" value="1"/>
</dbReference>
<dbReference type="InterPro" id="IPR045074">
    <property type="entry name" value="GST_C_Tau"/>
</dbReference>
<dbReference type="Proteomes" id="UP001141806">
    <property type="component" value="Unassembled WGS sequence"/>
</dbReference>
<dbReference type="InterPro" id="IPR036282">
    <property type="entry name" value="Glutathione-S-Trfase_C_sf"/>
</dbReference>
<proteinExistence type="inferred from homology"/>
<accession>A0A9Q0R1U6</accession>
<dbReference type="SFLD" id="SFLDG00358">
    <property type="entry name" value="Main_(cytGST)"/>
    <property type="match status" value="1"/>
</dbReference>
<feature type="domain" description="GST C-terminal" evidence="6">
    <location>
        <begin position="88"/>
        <end position="218"/>
    </location>
</feature>
<keyword evidence="2" id="KW-0808">Transferase</keyword>
<reference evidence="7" key="1">
    <citation type="journal article" date="2023" name="Plant J.">
        <title>The genome of the king protea, Protea cynaroides.</title>
        <authorList>
            <person name="Chang J."/>
            <person name="Duong T.A."/>
            <person name="Schoeman C."/>
            <person name="Ma X."/>
            <person name="Roodt D."/>
            <person name="Barker N."/>
            <person name="Li Z."/>
            <person name="Van de Peer Y."/>
            <person name="Mizrachi E."/>
        </authorList>
    </citation>
    <scope>NUCLEOTIDE SEQUENCE</scope>
    <source>
        <tissue evidence="7">Young leaves</tissue>
    </source>
</reference>
<comment type="caution">
    <text evidence="7">The sequence shown here is derived from an EMBL/GenBank/DDBJ whole genome shotgun (WGS) entry which is preliminary data.</text>
</comment>
<dbReference type="GO" id="GO:0004364">
    <property type="term" value="F:glutathione transferase activity"/>
    <property type="evidence" value="ECO:0007669"/>
    <property type="project" value="UniProtKB-EC"/>
</dbReference>
<dbReference type="Pfam" id="PF00043">
    <property type="entry name" value="GST_C"/>
    <property type="match status" value="1"/>
</dbReference>
<dbReference type="GO" id="GO:0006749">
    <property type="term" value="P:glutathione metabolic process"/>
    <property type="evidence" value="ECO:0007669"/>
    <property type="project" value="InterPro"/>
</dbReference>
<dbReference type="CDD" id="cd03185">
    <property type="entry name" value="GST_C_Tau"/>
    <property type="match status" value="1"/>
</dbReference>
<evidence type="ECO:0000313" key="8">
    <source>
        <dbReference type="Proteomes" id="UP001141806"/>
    </source>
</evidence>
<dbReference type="AlphaFoldDB" id="A0A9Q0R1U6"/>